<evidence type="ECO:0000313" key="3">
    <source>
        <dbReference type="Proteomes" id="UP000186997"/>
    </source>
</evidence>
<gene>
    <name evidence="2" type="ORF">SAMN05421665_0177</name>
</gene>
<sequence length="99" mass="10698">MTFGDYMAYGIPFSIFLATGFGNYWLARRHLFTGIKIYWIVWVLFTVGMLSGIAALGTWDGLLYAALLIGISAPAGLGGVVGALVGRAKQERAEDDHTP</sequence>
<protein>
    <submittedName>
        <fullName evidence="2">Uncharacterized protein</fullName>
    </submittedName>
</protein>
<accession>A0A1R3WB76</accession>
<evidence type="ECO:0000313" key="2">
    <source>
        <dbReference type="EMBL" id="SIT75283.1"/>
    </source>
</evidence>
<dbReference type="OrthoDB" id="7861348at2"/>
<feature type="transmembrane region" description="Helical" evidence="1">
    <location>
        <begin position="6"/>
        <end position="25"/>
    </location>
</feature>
<keyword evidence="1" id="KW-1133">Transmembrane helix</keyword>
<feature type="transmembrane region" description="Helical" evidence="1">
    <location>
        <begin position="37"/>
        <end position="56"/>
    </location>
</feature>
<dbReference type="EMBL" id="FTPR01000001">
    <property type="protein sequence ID" value="SIT75283.1"/>
    <property type="molecule type" value="Genomic_DNA"/>
</dbReference>
<organism evidence="2 3">
    <name type="scientific">Yoonia rosea</name>
    <dbReference type="NCBI Taxonomy" id="287098"/>
    <lineage>
        <taxon>Bacteria</taxon>
        <taxon>Pseudomonadati</taxon>
        <taxon>Pseudomonadota</taxon>
        <taxon>Alphaproteobacteria</taxon>
        <taxon>Rhodobacterales</taxon>
        <taxon>Paracoccaceae</taxon>
        <taxon>Yoonia</taxon>
    </lineage>
</organism>
<keyword evidence="1" id="KW-0812">Transmembrane</keyword>
<proteinExistence type="predicted"/>
<dbReference type="AlphaFoldDB" id="A0A1R3WB76"/>
<keyword evidence="3" id="KW-1185">Reference proteome</keyword>
<reference evidence="3" key="1">
    <citation type="submission" date="2017-01" db="EMBL/GenBank/DDBJ databases">
        <authorList>
            <person name="Varghese N."/>
            <person name="Submissions S."/>
        </authorList>
    </citation>
    <scope>NUCLEOTIDE SEQUENCE [LARGE SCALE GENOMIC DNA]</scope>
    <source>
        <strain evidence="3">DSM 29591</strain>
    </source>
</reference>
<evidence type="ECO:0000256" key="1">
    <source>
        <dbReference type="SAM" id="Phobius"/>
    </source>
</evidence>
<name>A0A1R3WB76_9RHOB</name>
<dbReference type="RefSeq" id="WP_076657968.1">
    <property type="nucleotide sequence ID" value="NZ_FTPR01000001.1"/>
</dbReference>
<dbReference type="STRING" id="287098.SAMN05421665_0177"/>
<keyword evidence="1" id="KW-0472">Membrane</keyword>
<dbReference type="Proteomes" id="UP000186997">
    <property type="component" value="Unassembled WGS sequence"/>
</dbReference>
<feature type="transmembrane region" description="Helical" evidence="1">
    <location>
        <begin position="62"/>
        <end position="85"/>
    </location>
</feature>